<gene>
    <name evidence="1" type="ORF">A6V39_01610</name>
</gene>
<name>A0A1A9QG70_9MOLU</name>
<dbReference type="AlphaFoldDB" id="A0A1A9QG70"/>
<keyword evidence="2" id="KW-1185">Reference proteome</keyword>
<dbReference type="EMBL" id="LWUJ01000010">
    <property type="protein sequence ID" value="OAL10739.1"/>
    <property type="molecule type" value="Genomic_DNA"/>
</dbReference>
<accession>A0A1A9QG70</accession>
<dbReference type="STRING" id="432608.A6V39_01610"/>
<evidence type="ECO:0000313" key="2">
    <source>
        <dbReference type="Proteomes" id="UP000077623"/>
    </source>
</evidence>
<dbReference type="RefSeq" id="WP_187149976.1">
    <property type="nucleotide sequence ID" value="NZ_LWUJ01000010.1"/>
</dbReference>
<dbReference type="Proteomes" id="UP000077623">
    <property type="component" value="Unassembled WGS sequence"/>
</dbReference>
<evidence type="ECO:0000313" key="1">
    <source>
        <dbReference type="EMBL" id="OAL10739.1"/>
    </source>
</evidence>
<proteinExistence type="predicted"/>
<sequence>METLPSAWRHPIKRFRVKTEAEIALIRLRKAITILFYSSVVDHMEEEHKNILTSSMGDTIVTPRQSFIAHFESGTPRHNYETFKIRFVEIFDTCGKHILANVKVSKEEGKKGADIFDFWHRFEILFYDVQPKRKKAGFFNYIKHGIFTVLKIFKLTWKSIAKSYVL</sequence>
<protein>
    <submittedName>
        <fullName evidence="1">Uncharacterized protein</fullName>
    </submittedName>
</protein>
<organism evidence="1 2">
    <name type="scientific">Candidatus Mycoplasma haematobovis</name>
    <dbReference type="NCBI Taxonomy" id="432608"/>
    <lineage>
        <taxon>Bacteria</taxon>
        <taxon>Bacillati</taxon>
        <taxon>Mycoplasmatota</taxon>
        <taxon>Mollicutes</taxon>
        <taxon>Mycoplasmataceae</taxon>
        <taxon>Mycoplasma</taxon>
    </lineage>
</organism>
<comment type="caution">
    <text evidence="1">The sequence shown here is derived from an EMBL/GenBank/DDBJ whole genome shotgun (WGS) entry which is preliminary data.</text>
</comment>
<reference evidence="2" key="1">
    <citation type="submission" date="2016-04" db="EMBL/GenBank/DDBJ databases">
        <authorList>
            <person name="Quiroz-Castaneda R.E."/>
            <person name="Martinez-Ocampo F."/>
        </authorList>
    </citation>
    <scope>NUCLEOTIDE SEQUENCE [LARGE SCALE GENOMIC DNA]</scope>
    <source>
        <strain evidence="2">INIFAP01</strain>
    </source>
</reference>